<dbReference type="GO" id="GO:0005525">
    <property type="term" value="F:GTP binding"/>
    <property type="evidence" value="ECO:0007669"/>
    <property type="project" value="InterPro"/>
</dbReference>
<evidence type="ECO:0000313" key="10">
    <source>
        <dbReference type="Proteomes" id="UP000231154"/>
    </source>
</evidence>
<proteinExistence type="inferred from homology"/>
<dbReference type="NCBIfam" id="TIGR00092">
    <property type="entry name" value="redox-regulated ATPase YchF"/>
    <property type="match status" value="1"/>
</dbReference>
<dbReference type="Proteomes" id="UP000231154">
    <property type="component" value="Unassembled WGS sequence"/>
</dbReference>
<feature type="domain" description="OBG-type G" evidence="7">
    <location>
        <begin position="1"/>
        <end position="261"/>
    </location>
</feature>
<dbReference type="GO" id="GO:0043023">
    <property type="term" value="F:ribosomal large subunit binding"/>
    <property type="evidence" value="ECO:0007669"/>
    <property type="project" value="UniProtKB-UniRule"/>
</dbReference>
<comment type="similarity">
    <text evidence="6">Belongs to the TRAFAC class OBG-HflX-like GTPase superfamily. OBG GTPase family. YchF/OLA1 subfamily.</text>
</comment>
<dbReference type="Gene3D" id="3.40.50.300">
    <property type="entry name" value="P-loop containing nucleotide triphosphate hydrolases"/>
    <property type="match status" value="1"/>
</dbReference>
<dbReference type="EMBL" id="PCXF01000095">
    <property type="protein sequence ID" value="PIR27018.1"/>
    <property type="molecule type" value="Genomic_DNA"/>
</dbReference>
<dbReference type="PROSITE" id="PS51880">
    <property type="entry name" value="TGS"/>
    <property type="match status" value="1"/>
</dbReference>
<feature type="domain" description="TGS" evidence="8">
    <location>
        <begin position="283"/>
        <end position="366"/>
    </location>
</feature>
<evidence type="ECO:0000256" key="2">
    <source>
        <dbReference type="ARBA" id="ARBA00022723"/>
    </source>
</evidence>
<dbReference type="Gene3D" id="1.10.150.300">
    <property type="entry name" value="TGS-like domain"/>
    <property type="match status" value="1"/>
</dbReference>
<protein>
    <recommendedName>
        <fullName evidence="6">Ribosome-binding ATPase YchF</fullName>
    </recommendedName>
</protein>
<dbReference type="InterPro" id="IPR004095">
    <property type="entry name" value="TGS"/>
</dbReference>
<dbReference type="InterPro" id="IPR006073">
    <property type="entry name" value="GTP-bd"/>
</dbReference>
<dbReference type="InterPro" id="IPR041706">
    <property type="entry name" value="YchF_N"/>
</dbReference>
<dbReference type="FunFam" id="1.10.150.300:FF:000001">
    <property type="entry name" value="Ribosome-binding ATPase YchF"/>
    <property type="match status" value="1"/>
</dbReference>
<keyword evidence="5" id="KW-0460">Magnesium</keyword>
<evidence type="ECO:0000256" key="5">
    <source>
        <dbReference type="ARBA" id="ARBA00022842"/>
    </source>
</evidence>
<evidence type="ECO:0000313" key="9">
    <source>
        <dbReference type="EMBL" id="PIR27018.1"/>
    </source>
</evidence>
<evidence type="ECO:0000256" key="3">
    <source>
        <dbReference type="ARBA" id="ARBA00022741"/>
    </source>
</evidence>
<comment type="cofactor">
    <cofactor evidence="1">
        <name>Mg(2+)</name>
        <dbReference type="ChEBI" id="CHEBI:18420"/>
    </cofactor>
</comment>
<dbReference type="SUPFAM" id="SSF52540">
    <property type="entry name" value="P-loop containing nucleoside triphosphate hydrolases"/>
    <property type="match status" value="1"/>
</dbReference>
<dbReference type="GO" id="GO:0046872">
    <property type="term" value="F:metal ion binding"/>
    <property type="evidence" value="ECO:0007669"/>
    <property type="project" value="UniProtKB-KW"/>
</dbReference>
<dbReference type="InterPro" id="IPR004396">
    <property type="entry name" value="ATPase_YchF/OLA1"/>
</dbReference>
<dbReference type="InterPro" id="IPR013029">
    <property type="entry name" value="YchF_C"/>
</dbReference>
<keyword evidence="2" id="KW-0479">Metal-binding</keyword>
<dbReference type="PRINTS" id="PR00326">
    <property type="entry name" value="GTP1OBG"/>
</dbReference>
<evidence type="ECO:0000256" key="6">
    <source>
        <dbReference type="HAMAP-Rule" id="MF_00944"/>
    </source>
</evidence>
<evidence type="ECO:0000259" key="7">
    <source>
        <dbReference type="PROSITE" id="PS51710"/>
    </source>
</evidence>
<dbReference type="PROSITE" id="PS51710">
    <property type="entry name" value="G_OBG"/>
    <property type="match status" value="1"/>
</dbReference>
<dbReference type="FunFam" id="3.10.20.30:FF:000001">
    <property type="entry name" value="Ribosome-binding ATPase YchF"/>
    <property type="match status" value="1"/>
</dbReference>
<dbReference type="GO" id="GO:0005524">
    <property type="term" value="F:ATP binding"/>
    <property type="evidence" value="ECO:0007669"/>
    <property type="project" value="UniProtKB-UniRule"/>
</dbReference>
<evidence type="ECO:0000259" key="8">
    <source>
        <dbReference type="PROSITE" id="PS51880"/>
    </source>
</evidence>
<dbReference type="GO" id="GO:0005737">
    <property type="term" value="C:cytoplasm"/>
    <property type="evidence" value="ECO:0007669"/>
    <property type="project" value="TreeGrafter"/>
</dbReference>
<dbReference type="InterPro" id="IPR027417">
    <property type="entry name" value="P-loop_NTPase"/>
</dbReference>
<dbReference type="HAMAP" id="MF_00944">
    <property type="entry name" value="YchF_OLA1_ATPase"/>
    <property type="match status" value="1"/>
</dbReference>
<organism evidence="9 10">
    <name type="scientific">Candidatus Berkelbacteria bacterium CG11_big_fil_rev_8_21_14_0_20_42_15</name>
    <dbReference type="NCBI Taxonomy" id="1974517"/>
    <lineage>
        <taxon>Bacteria</taxon>
        <taxon>Candidatus Berkelbacteria</taxon>
    </lineage>
</organism>
<dbReference type="SUPFAM" id="SSF81271">
    <property type="entry name" value="TGS-like"/>
    <property type="match status" value="1"/>
</dbReference>
<dbReference type="Pfam" id="PF01926">
    <property type="entry name" value="MMR_HSR1"/>
    <property type="match status" value="1"/>
</dbReference>
<dbReference type="PANTHER" id="PTHR23305:SF18">
    <property type="entry name" value="OBG-TYPE G DOMAIN-CONTAINING PROTEIN"/>
    <property type="match status" value="1"/>
</dbReference>
<dbReference type="PIRSF" id="PIRSF006641">
    <property type="entry name" value="CHP00092"/>
    <property type="match status" value="1"/>
</dbReference>
<evidence type="ECO:0000256" key="1">
    <source>
        <dbReference type="ARBA" id="ARBA00001946"/>
    </source>
</evidence>
<reference evidence="9 10" key="1">
    <citation type="submission" date="2017-09" db="EMBL/GenBank/DDBJ databases">
        <title>Depth-based differentiation of microbial function through sediment-hosted aquifers and enrichment of novel symbionts in the deep terrestrial subsurface.</title>
        <authorList>
            <person name="Probst A.J."/>
            <person name="Ladd B."/>
            <person name="Jarett J.K."/>
            <person name="Geller-Mcgrath D.E."/>
            <person name="Sieber C.M."/>
            <person name="Emerson J.B."/>
            <person name="Anantharaman K."/>
            <person name="Thomas B.C."/>
            <person name="Malmstrom R."/>
            <person name="Stieglmeier M."/>
            <person name="Klingl A."/>
            <person name="Woyke T."/>
            <person name="Ryan C.M."/>
            <person name="Banfield J.F."/>
        </authorList>
    </citation>
    <scope>NUCLEOTIDE SEQUENCE [LARGE SCALE GENOMIC DNA]</scope>
    <source>
        <strain evidence="9">CG11_big_fil_rev_8_21_14_0_20_42_15</strain>
    </source>
</reference>
<comment type="function">
    <text evidence="6">ATPase that binds to both the 70S ribosome and the 50S ribosomal subunit in a nucleotide-independent manner.</text>
</comment>
<sequence length="368" mass="40541">MKIGIVGLPNVGKSTLFNALVKGSHAAASNYPFCTIEPNVGIVEVPDERLAPLAEVSKSKKIVPTVVEFVDVAGLVKNAHKGEGLGNQFLSHIRECDAIAMVVRFFEDEKVTHVSGKINPTDDIKTIETELQLADIATVEKRIYNLERDIKGGSKEAVVEKAVLDKIIKKLFAGHNARDAELSDNELAIVKSLALLTMKPILYIANCSEEQLLRHSREGGNLLLVDPRIKSEDDKVDFIPISAKIESELNELSDAEKKEYLETLGIKDTGINRLIKAAYKALNLITYFTSGEKETRAWTVRNGAPAPEAAGVIHTDFEKGFIAAEVIPWQDLYAQDGWSGARTHGLIRTEGKNYVFKDGDVTLFRFNV</sequence>
<dbReference type="InterPro" id="IPR031167">
    <property type="entry name" value="G_OBG"/>
</dbReference>
<dbReference type="AlphaFoldDB" id="A0A2H0PYB7"/>
<evidence type="ECO:0000256" key="4">
    <source>
        <dbReference type="ARBA" id="ARBA00022840"/>
    </source>
</evidence>
<dbReference type="InterPro" id="IPR012676">
    <property type="entry name" value="TGS-like"/>
</dbReference>
<gene>
    <name evidence="6" type="primary">ychF</name>
    <name evidence="9" type="ORF">COV40_03130</name>
</gene>
<dbReference type="Gene3D" id="3.10.20.30">
    <property type="match status" value="1"/>
</dbReference>
<dbReference type="InterPro" id="IPR012675">
    <property type="entry name" value="Beta-grasp_dom_sf"/>
</dbReference>
<dbReference type="InterPro" id="IPR023192">
    <property type="entry name" value="TGS-like_dom_sf"/>
</dbReference>
<dbReference type="Pfam" id="PF06071">
    <property type="entry name" value="YchF-GTPase_C"/>
    <property type="match status" value="1"/>
</dbReference>
<dbReference type="CDD" id="cd04867">
    <property type="entry name" value="TGS_YchF_OLA1"/>
    <property type="match status" value="1"/>
</dbReference>
<feature type="binding site" evidence="6">
    <location>
        <begin position="10"/>
        <end position="15"/>
    </location>
    <ligand>
        <name>ATP</name>
        <dbReference type="ChEBI" id="CHEBI:30616"/>
    </ligand>
</feature>
<dbReference type="GO" id="GO:0016887">
    <property type="term" value="F:ATP hydrolysis activity"/>
    <property type="evidence" value="ECO:0007669"/>
    <property type="project" value="UniProtKB-UniRule"/>
</dbReference>
<dbReference type="PANTHER" id="PTHR23305">
    <property type="entry name" value="OBG GTPASE FAMILY"/>
    <property type="match status" value="1"/>
</dbReference>
<accession>A0A2H0PYB7</accession>
<comment type="caution">
    <text evidence="9">The sequence shown here is derived from an EMBL/GenBank/DDBJ whole genome shotgun (WGS) entry which is preliminary data.</text>
</comment>
<dbReference type="CDD" id="cd01900">
    <property type="entry name" value="YchF"/>
    <property type="match status" value="1"/>
</dbReference>
<keyword evidence="3 6" id="KW-0547">Nucleotide-binding</keyword>
<keyword evidence="4 6" id="KW-0067">ATP-binding</keyword>
<name>A0A2H0PYB7_9BACT</name>